<protein>
    <recommendedName>
        <fullName evidence="5">Mitochondrial division protein 1</fullName>
    </recommendedName>
</protein>
<keyword evidence="3" id="KW-0175">Coiled coil</keyword>
<evidence type="ECO:0000313" key="9">
    <source>
        <dbReference type="EMBL" id="KAK4456221.1"/>
    </source>
</evidence>
<gene>
    <name evidence="9" type="ORF">QBC34DRAFT_453975</name>
</gene>
<accession>A0AAV9H656</accession>
<dbReference type="PROSITE" id="PS50082">
    <property type="entry name" value="WD_REPEATS_2"/>
    <property type="match status" value="1"/>
</dbReference>
<dbReference type="InterPro" id="IPR056884">
    <property type="entry name" value="NPHP3-like_N"/>
</dbReference>
<reference evidence="9" key="1">
    <citation type="journal article" date="2023" name="Mol. Phylogenet. Evol.">
        <title>Genome-scale phylogeny and comparative genomics of the fungal order Sordariales.</title>
        <authorList>
            <person name="Hensen N."/>
            <person name="Bonometti L."/>
            <person name="Westerberg I."/>
            <person name="Brannstrom I.O."/>
            <person name="Guillou S."/>
            <person name="Cros-Aarteil S."/>
            <person name="Calhoun S."/>
            <person name="Haridas S."/>
            <person name="Kuo A."/>
            <person name="Mondo S."/>
            <person name="Pangilinan J."/>
            <person name="Riley R."/>
            <person name="LaButti K."/>
            <person name="Andreopoulos B."/>
            <person name="Lipzen A."/>
            <person name="Chen C."/>
            <person name="Yan M."/>
            <person name="Daum C."/>
            <person name="Ng V."/>
            <person name="Clum A."/>
            <person name="Steindorff A."/>
            <person name="Ohm R.A."/>
            <person name="Martin F."/>
            <person name="Silar P."/>
            <person name="Natvig D.O."/>
            <person name="Lalanne C."/>
            <person name="Gautier V."/>
            <person name="Ament-Velasquez S.L."/>
            <person name="Kruys A."/>
            <person name="Hutchinson M.I."/>
            <person name="Powell A.J."/>
            <person name="Barry K."/>
            <person name="Miller A.N."/>
            <person name="Grigoriev I.V."/>
            <person name="Debuchy R."/>
            <person name="Gladieux P."/>
            <person name="Hiltunen Thoren M."/>
            <person name="Johannesson H."/>
        </authorList>
    </citation>
    <scope>NUCLEOTIDE SEQUENCE</scope>
    <source>
        <strain evidence="9">PSN243</strain>
    </source>
</reference>
<evidence type="ECO:0000256" key="5">
    <source>
        <dbReference type="ARBA" id="ARBA00039789"/>
    </source>
</evidence>
<reference evidence="9" key="2">
    <citation type="submission" date="2023-05" db="EMBL/GenBank/DDBJ databases">
        <authorList>
            <consortium name="Lawrence Berkeley National Laboratory"/>
            <person name="Steindorff A."/>
            <person name="Hensen N."/>
            <person name="Bonometti L."/>
            <person name="Westerberg I."/>
            <person name="Brannstrom I.O."/>
            <person name="Guillou S."/>
            <person name="Cros-Aarteil S."/>
            <person name="Calhoun S."/>
            <person name="Haridas S."/>
            <person name="Kuo A."/>
            <person name="Mondo S."/>
            <person name="Pangilinan J."/>
            <person name="Riley R."/>
            <person name="Labutti K."/>
            <person name="Andreopoulos B."/>
            <person name="Lipzen A."/>
            <person name="Chen C."/>
            <person name="Yanf M."/>
            <person name="Daum C."/>
            <person name="Ng V."/>
            <person name="Clum A."/>
            <person name="Ohm R."/>
            <person name="Martin F."/>
            <person name="Silar P."/>
            <person name="Natvig D."/>
            <person name="Lalanne C."/>
            <person name="Gautier V."/>
            <person name="Ament-Velasquez S.L."/>
            <person name="Kruys A."/>
            <person name="Hutchinson M.I."/>
            <person name="Powell A.J."/>
            <person name="Barry K."/>
            <person name="Miller A.N."/>
            <person name="Grigoriev I.V."/>
            <person name="Debuchy R."/>
            <person name="Gladieux P."/>
            <person name="Thoren M.H."/>
            <person name="Johannesson H."/>
        </authorList>
    </citation>
    <scope>NUCLEOTIDE SEQUENCE</scope>
    <source>
        <strain evidence="9">PSN243</strain>
    </source>
</reference>
<dbReference type="Pfam" id="PF24883">
    <property type="entry name" value="NPHP3_N"/>
    <property type="match status" value="1"/>
</dbReference>
<comment type="similarity">
    <text evidence="4">Belongs to the WD repeat MDV1/CAF4 family.</text>
</comment>
<evidence type="ECO:0000313" key="10">
    <source>
        <dbReference type="Proteomes" id="UP001321760"/>
    </source>
</evidence>
<dbReference type="Proteomes" id="UP001321760">
    <property type="component" value="Unassembled WGS sequence"/>
</dbReference>
<evidence type="ECO:0000256" key="6">
    <source>
        <dbReference type="ARBA" id="ARBA00043913"/>
    </source>
</evidence>
<dbReference type="GO" id="GO:1990234">
    <property type="term" value="C:transferase complex"/>
    <property type="evidence" value="ECO:0007669"/>
    <property type="project" value="UniProtKB-ARBA"/>
</dbReference>
<sequence>MAPQDSENAMTTSVEANSNQVIGDGFQVNGVVYGSISVVNQKFKEPESDDALCLRDLYISNPWLDKQRIEDAKGGLLKDSYRWILTNASFQWWFDDPSARLLWINGSSGTGKTMLLCGVIEELRSRIECSEDRLCFFFCESANKNADSAAAVLRGLIFLLVDQQPDLIKHIAQEYKAAGSKLFEGAGAWYTLRGIFLGLLPHLQPGVTYFAIDAPEETSEPRDLERLLSLVSESSNTPHAHIKWLVTTGRRADVARRLEVGRPGREGLNLDDCTEELKSAVNAYIVWHAKILARPAIGDGILLQKIEQGLQEKSGTEFKYVALMVAKLGAVATHQMLDVLREAAPDLSGLFRQASDRINSLDRETKHLCRSVLATVALAHRPLIREELYALTGLESTSAAGEVLQKCSSFGIQGCGTFSVDLPAREFLCQDKVLFPAGLEGEHQHIFLRSLNLMERTLRRDMYRLKEPGFLAVDVKVPEPNPLLTSAYSCEYWIDHLVASRYNGREIRDDGALYAFLGFKYLHWIESLSLLGAMRTALSSWSKLVDFLQRKKEASRLLELVLDGQRFLEYNGNSIMARPLQAYASATLFVPSQSMSAELVWNQRPEWVEISDGMREEHWSPWAQMLDPGNAEFQIVGPVAFSSDGTWLAAALEATCEGVAKRVVQIWDAVQGNRVWEPLQNSGGWIAFPPNSTLLATAAGPWPRSGGIRFWNLASGAWHDSATTISPLDFSAAVFSPDGVWLAAADSNQISIWDWARGDCTLRFSHGSGSAPSSLAYSADGCRLASAHQGEIRVWNAASGSEIRRLDDSEASLIVFSPESTGGAKLISANTNSLVSWSVETGDRLSVLDLPSDPYSPIALSPDGRRFAAAPRGNIMTWDTVTRRRLQTLQGYEPRVRSLVFPPGGGHLASIGDRGLRLYRAVSSQEGDVLRAARDHPDNINILRVSNHGCGRTVVSASAKTIKVWHLDGARRPVDIKPAKGGILDVALSADGTQIVFASRLENAGVWSAQTGECLQAIPDTGFAVAFSPSGTRIAMLTSSRTLRLWDLTRRRFIRTPDQPRTAMQSGQFGVGAVTFASESRLAASQDRTIFIWNQKRLYWGQSLADDDTAKSLLFSSDNRRLASSYDDKIKIWDVAGSCCLQILNTAAIPHHLNLVAFDTAWSQLLTEVGIVDLGDPIEPSAEAGGTDREFRCQGYGVHAGIDGGWVTWNSRKVLWLPPAYYPDRSAVILSEPGASTPSAIVLGCRSGRVVVLQVNQDHLPR</sequence>
<dbReference type="InterPro" id="IPR015943">
    <property type="entry name" value="WD40/YVTN_repeat-like_dom_sf"/>
</dbReference>
<dbReference type="PANTHER" id="PTHR22847:SF637">
    <property type="entry name" value="WD REPEAT DOMAIN 5B"/>
    <property type="match status" value="1"/>
</dbReference>
<comment type="caution">
    <text evidence="9">The sequence shown here is derived from an EMBL/GenBank/DDBJ whole genome shotgun (WGS) entry which is preliminary data.</text>
</comment>
<keyword evidence="10" id="KW-1185">Reference proteome</keyword>
<dbReference type="AlphaFoldDB" id="A0AAV9H656"/>
<dbReference type="InterPro" id="IPR027417">
    <property type="entry name" value="P-loop_NTPase"/>
</dbReference>
<dbReference type="SMART" id="SM00320">
    <property type="entry name" value="WD40"/>
    <property type="match status" value="9"/>
</dbReference>
<dbReference type="InterPro" id="IPR001680">
    <property type="entry name" value="WD40_rpt"/>
</dbReference>
<dbReference type="EMBL" id="MU865913">
    <property type="protein sequence ID" value="KAK4456221.1"/>
    <property type="molecule type" value="Genomic_DNA"/>
</dbReference>
<dbReference type="Gene3D" id="2.130.10.10">
    <property type="entry name" value="YVTN repeat-like/Quinoprotein amine dehydrogenase"/>
    <property type="match status" value="3"/>
</dbReference>
<comment type="function">
    <text evidence="6">Involved in mitochondrial fission. Acts as an adapter protein required to form mitochondrial fission complexes. Formation of these complexes is required to promote constriction and fission of the mitochondrial compartment at a late step in mitochondrial division.</text>
</comment>
<keyword evidence="1 7" id="KW-0853">WD repeat</keyword>
<feature type="domain" description="Nephrocystin 3-like N-terminal" evidence="8">
    <location>
        <begin position="80"/>
        <end position="247"/>
    </location>
</feature>
<proteinExistence type="inferred from homology"/>
<feature type="repeat" description="WD" evidence="7">
    <location>
        <begin position="1024"/>
        <end position="1056"/>
    </location>
</feature>
<evidence type="ECO:0000256" key="2">
    <source>
        <dbReference type="ARBA" id="ARBA00022737"/>
    </source>
</evidence>
<evidence type="ECO:0000256" key="4">
    <source>
        <dbReference type="ARBA" id="ARBA00038415"/>
    </source>
</evidence>
<organism evidence="9 10">
    <name type="scientific">Podospora aff. communis PSN243</name>
    <dbReference type="NCBI Taxonomy" id="3040156"/>
    <lineage>
        <taxon>Eukaryota</taxon>
        <taxon>Fungi</taxon>
        <taxon>Dikarya</taxon>
        <taxon>Ascomycota</taxon>
        <taxon>Pezizomycotina</taxon>
        <taxon>Sordariomycetes</taxon>
        <taxon>Sordariomycetidae</taxon>
        <taxon>Sordariales</taxon>
        <taxon>Podosporaceae</taxon>
        <taxon>Podospora</taxon>
    </lineage>
</organism>
<dbReference type="SUPFAM" id="SSF52540">
    <property type="entry name" value="P-loop containing nucleoside triphosphate hydrolases"/>
    <property type="match status" value="1"/>
</dbReference>
<dbReference type="SUPFAM" id="SSF50998">
    <property type="entry name" value="Quinoprotein alcohol dehydrogenase-like"/>
    <property type="match status" value="1"/>
</dbReference>
<name>A0AAV9H656_9PEZI</name>
<dbReference type="PANTHER" id="PTHR22847">
    <property type="entry name" value="WD40 REPEAT PROTEIN"/>
    <property type="match status" value="1"/>
</dbReference>
<evidence type="ECO:0000256" key="7">
    <source>
        <dbReference type="PROSITE-ProRule" id="PRU00221"/>
    </source>
</evidence>
<dbReference type="Pfam" id="PF00400">
    <property type="entry name" value="WD40"/>
    <property type="match status" value="3"/>
</dbReference>
<dbReference type="InterPro" id="IPR011047">
    <property type="entry name" value="Quinoprotein_ADH-like_sf"/>
</dbReference>
<keyword evidence="2" id="KW-0677">Repeat</keyword>
<evidence type="ECO:0000256" key="1">
    <source>
        <dbReference type="ARBA" id="ARBA00022574"/>
    </source>
</evidence>
<evidence type="ECO:0000256" key="3">
    <source>
        <dbReference type="ARBA" id="ARBA00023054"/>
    </source>
</evidence>
<dbReference type="InterPro" id="IPR011044">
    <property type="entry name" value="Quino_amine_DH_bsu"/>
</dbReference>
<dbReference type="SUPFAM" id="SSF50969">
    <property type="entry name" value="YVTN repeat-like/Quinoprotein amine dehydrogenase"/>
    <property type="match status" value="1"/>
</dbReference>
<evidence type="ECO:0000259" key="8">
    <source>
        <dbReference type="Pfam" id="PF24883"/>
    </source>
</evidence>